<evidence type="ECO:0000313" key="2">
    <source>
        <dbReference type="Proteomes" id="UP000485880"/>
    </source>
</evidence>
<sequence>MLDIFHSMTEQYGIQAEDAAYLGRNPSDSVNFVILISSNS</sequence>
<gene>
    <name evidence="1" type="ORF">MPC4_250033</name>
</gene>
<reference evidence="1 2" key="1">
    <citation type="submission" date="2019-05" db="EMBL/GenBank/DDBJ databases">
        <authorList>
            <person name="Farhan Ul Haque M."/>
        </authorList>
    </citation>
    <scope>NUCLEOTIDE SEQUENCE [LARGE SCALE GENOMIC DNA]</scope>
    <source>
        <strain evidence="1">2</strain>
    </source>
</reference>
<dbReference type="AlphaFoldDB" id="A0A8B6M897"/>
<name>A0A8B6M897_METTU</name>
<evidence type="ECO:0000313" key="1">
    <source>
        <dbReference type="EMBL" id="VTZ50525.1"/>
    </source>
</evidence>
<dbReference type="EMBL" id="CABFMQ020000082">
    <property type="protein sequence ID" value="VTZ50525.1"/>
    <property type="molecule type" value="Genomic_DNA"/>
</dbReference>
<dbReference type="Proteomes" id="UP000485880">
    <property type="component" value="Unassembled WGS sequence"/>
</dbReference>
<organism evidence="1 2">
    <name type="scientific">Methylocella tundrae</name>
    <dbReference type="NCBI Taxonomy" id="227605"/>
    <lineage>
        <taxon>Bacteria</taxon>
        <taxon>Pseudomonadati</taxon>
        <taxon>Pseudomonadota</taxon>
        <taxon>Alphaproteobacteria</taxon>
        <taxon>Hyphomicrobiales</taxon>
        <taxon>Beijerinckiaceae</taxon>
        <taxon>Methylocella</taxon>
    </lineage>
</organism>
<comment type="caution">
    <text evidence="1">The sequence shown here is derived from an EMBL/GenBank/DDBJ whole genome shotgun (WGS) entry which is preliminary data.</text>
</comment>
<keyword evidence="2" id="KW-1185">Reference proteome</keyword>
<proteinExistence type="predicted"/>
<accession>A0A8B6M897</accession>
<protein>
    <submittedName>
        <fullName evidence="1">Uncharacterized protein</fullName>
    </submittedName>
</protein>